<dbReference type="EMBL" id="CAJGYM010000150">
    <property type="protein sequence ID" value="CAD6199021.1"/>
    <property type="molecule type" value="Genomic_DNA"/>
</dbReference>
<evidence type="ECO:0000256" key="4">
    <source>
        <dbReference type="PROSITE-ProRule" id="PRU00176"/>
    </source>
</evidence>
<feature type="domain" description="RRM" evidence="6">
    <location>
        <begin position="77"/>
        <end position="155"/>
    </location>
</feature>
<feature type="compositionally biased region" description="Low complexity" evidence="5">
    <location>
        <begin position="299"/>
        <end position="311"/>
    </location>
</feature>
<sequence>MCAKQTLKRKANAAATRAAEAKKLKEAPKEEVVEVPIKVAKAEKKEKTKKGDKNEKKISAGGGKTVKKSKSASRTLWVIKIKSLPYGFFEDQLSEYFRQFGTVVRVRVARSRKTGNHKGWAYVGFDNKDVAEIAAETMNGYLMFNHRLRVYVMKPSTIPKSMRSGPMIVSRPAAHGLAKKDAVQRNNNTKDHTGKRQNKLKKSLESLRAMGIDYDLPMEGEKPPIVESESEDDEEEHEDEESEQEVEEEEPEIVVEEPKKEETPKQKTPKQKTPKQKTPVVEVPEVTEAKDLKKKTAKTPSRPTRSPRVPRNAALEAVKKLATPARQTPARKAKGVEENVIQKTLKKVETALKNAPPEVIETPVSKKKSRK</sequence>
<evidence type="ECO:0000256" key="1">
    <source>
        <dbReference type="ARBA" id="ARBA00004604"/>
    </source>
</evidence>
<dbReference type="InterPro" id="IPR012677">
    <property type="entry name" value="Nucleotide-bd_a/b_plait_sf"/>
</dbReference>
<dbReference type="Gene3D" id="3.30.70.330">
    <property type="match status" value="1"/>
</dbReference>
<dbReference type="GO" id="GO:0005730">
    <property type="term" value="C:nucleolus"/>
    <property type="evidence" value="ECO:0007669"/>
    <property type="project" value="UniProtKB-SubCell"/>
</dbReference>
<organism evidence="7 8">
    <name type="scientific">Caenorhabditis auriculariae</name>
    <dbReference type="NCBI Taxonomy" id="2777116"/>
    <lineage>
        <taxon>Eukaryota</taxon>
        <taxon>Metazoa</taxon>
        <taxon>Ecdysozoa</taxon>
        <taxon>Nematoda</taxon>
        <taxon>Chromadorea</taxon>
        <taxon>Rhabditida</taxon>
        <taxon>Rhabditina</taxon>
        <taxon>Rhabditomorpha</taxon>
        <taxon>Rhabditoidea</taxon>
        <taxon>Rhabditidae</taxon>
        <taxon>Peloderinae</taxon>
        <taxon>Caenorhabditis</taxon>
    </lineage>
</organism>
<reference evidence="7" key="1">
    <citation type="submission" date="2020-10" db="EMBL/GenBank/DDBJ databases">
        <authorList>
            <person name="Kikuchi T."/>
        </authorList>
    </citation>
    <scope>NUCLEOTIDE SEQUENCE</scope>
    <source>
        <strain evidence="7">NKZ352</strain>
    </source>
</reference>
<dbReference type="SMART" id="SM00360">
    <property type="entry name" value="RRM"/>
    <property type="match status" value="1"/>
</dbReference>
<keyword evidence="8" id="KW-1185">Reference proteome</keyword>
<gene>
    <name evidence="7" type="ORF">CAUJ_LOCUS14926</name>
</gene>
<dbReference type="SUPFAM" id="SSF54928">
    <property type="entry name" value="RNA-binding domain, RBD"/>
    <property type="match status" value="1"/>
</dbReference>
<keyword evidence="2 4" id="KW-0694">RNA-binding</keyword>
<comment type="subcellular location">
    <subcellularLocation>
        <location evidence="1">Nucleus</location>
        <location evidence="1">Nucleolus</location>
    </subcellularLocation>
</comment>
<feature type="compositionally biased region" description="Low complexity" evidence="5">
    <location>
        <begin position="276"/>
        <end position="286"/>
    </location>
</feature>
<feature type="compositionally biased region" description="Basic and acidic residues" evidence="5">
    <location>
        <begin position="256"/>
        <end position="265"/>
    </location>
</feature>
<feature type="compositionally biased region" description="Basic and acidic residues" evidence="5">
    <location>
        <begin position="43"/>
        <end position="58"/>
    </location>
</feature>
<dbReference type="Proteomes" id="UP000835052">
    <property type="component" value="Unassembled WGS sequence"/>
</dbReference>
<dbReference type="PANTHER" id="PTHR46754">
    <property type="entry name" value="MKI67 FHA DOMAIN-INTERACTING NUCLEOLAR PHOSPHOPROTEIN"/>
    <property type="match status" value="1"/>
</dbReference>
<protein>
    <recommendedName>
        <fullName evidence="6">RRM domain-containing protein</fullName>
    </recommendedName>
</protein>
<name>A0A8S1HUH5_9PELO</name>
<evidence type="ECO:0000259" key="6">
    <source>
        <dbReference type="PROSITE" id="PS50102"/>
    </source>
</evidence>
<dbReference type="OrthoDB" id="21467at2759"/>
<proteinExistence type="predicted"/>
<feature type="compositionally biased region" description="Basic and acidic residues" evidence="5">
    <location>
        <begin position="178"/>
        <end position="194"/>
    </location>
</feature>
<evidence type="ECO:0000256" key="2">
    <source>
        <dbReference type="ARBA" id="ARBA00022884"/>
    </source>
</evidence>
<dbReference type="InterPro" id="IPR035979">
    <property type="entry name" value="RBD_domain_sf"/>
</dbReference>
<evidence type="ECO:0000256" key="5">
    <source>
        <dbReference type="SAM" id="MobiDB-lite"/>
    </source>
</evidence>
<accession>A0A8S1HUH5</accession>
<evidence type="ECO:0000256" key="3">
    <source>
        <dbReference type="ARBA" id="ARBA00023242"/>
    </source>
</evidence>
<comment type="caution">
    <text evidence="7">The sequence shown here is derived from an EMBL/GenBank/DDBJ whole genome shotgun (WGS) entry which is preliminary data.</text>
</comment>
<dbReference type="GO" id="GO:0003723">
    <property type="term" value="F:RNA binding"/>
    <property type="evidence" value="ECO:0007669"/>
    <property type="project" value="UniProtKB-UniRule"/>
</dbReference>
<feature type="region of interest" description="Disordered" evidence="5">
    <location>
        <begin position="175"/>
        <end position="313"/>
    </location>
</feature>
<dbReference type="Pfam" id="PF00076">
    <property type="entry name" value="RRM_1"/>
    <property type="match status" value="1"/>
</dbReference>
<dbReference type="InterPro" id="IPR000504">
    <property type="entry name" value="RRM_dom"/>
</dbReference>
<evidence type="ECO:0000313" key="7">
    <source>
        <dbReference type="EMBL" id="CAD6199021.1"/>
    </source>
</evidence>
<dbReference type="PROSITE" id="PS50102">
    <property type="entry name" value="RRM"/>
    <property type="match status" value="1"/>
</dbReference>
<dbReference type="AlphaFoldDB" id="A0A8S1HUH5"/>
<feature type="compositionally biased region" description="Acidic residues" evidence="5">
    <location>
        <begin position="228"/>
        <end position="255"/>
    </location>
</feature>
<feature type="region of interest" description="Disordered" evidence="5">
    <location>
        <begin position="43"/>
        <end position="66"/>
    </location>
</feature>
<dbReference type="CDD" id="cd12307">
    <property type="entry name" value="RRM_NIFK_like"/>
    <property type="match status" value="1"/>
</dbReference>
<evidence type="ECO:0000313" key="8">
    <source>
        <dbReference type="Proteomes" id="UP000835052"/>
    </source>
</evidence>
<keyword evidence="3" id="KW-0539">Nucleus</keyword>